<reference evidence="1" key="1">
    <citation type="submission" date="2021-05" db="EMBL/GenBank/DDBJ databases">
        <authorList>
            <person name="Alioto T."/>
            <person name="Alioto T."/>
            <person name="Gomez Garrido J."/>
        </authorList>
    </citation>
    <scope>NUCLEOTIDE SEQUENCE</scope>
</reference>
<name>A0A8D8C7Z4_CULPI</name>
<accession>A0A8D8C7Z4</accession>
<dbReference type="EMBL" id="HBUE01110779">
    <property type="protein sequence ID" value="CAG6488793.1"/>
    <property type="molecule type" value="Transcribed_RNA"/>
</dbReference>
<protein>
    <submittedName>
        <fullName evidence="1">(northern house mosquito) hypothetical protein</fullName>
    </submittedName>
</protein>
<evidence type="ECO:0000313" key="1">
    <source>
        <dbReference type="EMBL" id="CAG6488795.1"/>
    </source>
</evidence>
<dbReference type="EMBL" id="HBUE01110782">
    <property type="protein sequence ID" value="CAG6488795.1"/>
    <property type="molecule type" value="Transcribed_RNA"/>
</dbReference>
<dbReference type="EMBL" id="HBUE01110780">
    <property type="protein sequence ID" value="CAG6488794.1"/>
    <property type="molecule type" value="Transcribed_RNA"/>
</dbReference>
<dbReference type="AlphaFoldDB" id="A0A8D8C7Z4"/>
<proteinExistence type="predicted"/>
<sequence>MCGFRTHAHEYGYVCFDGYSARTGANVDRSEVIHADLGKRTRHRYARRGQFSHELLDLSGFRPEATLAVVHDLACYASTSKRPVLETNCREHQLRSRVK</sequence>
<organism evidence="1">
    <name type="scientific">Culex pipiens</name>
    <name type="common">House mosquito</name>
    <dbReference type="NCBI Taxonomy" id="7175"/>
    <lineage>
        <taxon>Eukaryota</taxon>
        <taxon>Metazoa</taxon>
        <taxon>Ecdysozoa</taxon>
        <taxon>Arthropoda</taxon>
        <taxon>Hexapoda</taxon>
        <taxon>Insecta</taxon>
        <taxon>Pterygota</taxon>
        <taxon>Neoptera</taxon>
        <taxon>Endopterygota</taxon>
        <taxon>Diptera</taxon>
        <taxon>Nematocera</taxon>
        <taxon>Culicoidea</taxon>
        <taxon>Culicidae</taxon>
        <taxon>Culicinae</taxon>
        <taxon>Culicini</taxon>
        <taxon>Culex</taxon>
        <taxon>Culex</taxon>
    </lineage>
</organism>